<dbReference type="GO" id="GO:0033961">
    <property type="term" value="F:cis-stilbene-oxide hydrolase activity"/>
    <property type="evidence" value="ECO:0007669"/>
    <property type="project" value="UniProtKB-EC"/>
</dbReference>
<dbReference type="PANTHER" id="PTHR21661:SF35">
    <property type="entry name" value="EPOXIDE HYDROLASE"/>
    <property type="match status" value="1"/>
</dbReference>
<organism evidence="6">
    <name type="scientific">uncultured Quadrisphaera sp</name>
    <dbReference type="NCBI Taxonomy" id="904978"/>
    <lineage>
        <taxon>Bacteria</taxon>
        <taxon>Bacillati</taxon>
        <taxon>Actinomycetota</taxon>
        <taxon>Actinomycetes</taxon>
        <taxon>Kineosporiales</taxon>
        <taxon>Kineosporiaceae</taxon>
        <taxon>Quadrisphaera</taxon>
        <taxon>environmental samples</taxon>
    </lineage>
</organism>
<dbReference type="GO" id="GO:0097176">
    <property type="term" value="P:epoxide metabolic process"/>
    <property type="evidence" value="ECO:0007669"/>
    <property type="project" value="TreeGrafter"/>
</dbReference>
<keyword evidence="3 6" id="KW-0378">Hydrolase</keyword>
<evidence type="ECO:0000313" key="6">
    <source>
        <dbReference type="EMBL" id="CAA9439842.1"/>
    </source>
</evidence>
<feature type="active site" description="Proton donor" evidence="4">
    <location>
        <position position="302"/>
    </location>
</feature>
<dbReference type="Gene3D" id="3.40.50.1820">
    <property type="entry name" value="alpha/beta hydrolase"/>
    <property type="match status" value="1"/>
</dbReference>
<dbReference type="SUPFAM" id="SSF53474">
    <property type="entry name" value="alpha/beta-Hydrolases"/>
    <property type="match status" value="1"/>
</dbReference>
<keyword evidence="2" id="KW-0058">Aromatic hydrocarbons catabolism</keyword>
<dbReference type="InterPro" id="IPR010497">
    <property type="entry name" value="Epoxide_hydro_N"/>
</dbReference>
<dbReference type="AlphaFoldDB" id="A0A6J4QG85"/>
<accession>A0A6J4QG85</accession>
<dbReference type="PIRSF" id="PIRSF001112">
    <property type="entry name" value="Epoxide_hydrolase"/>
    <property type="match status" value="1"/>
</dbReference>
<dbReference type="PRINTS" id="PR00412">
    <property type="entry name" value="EPOXHYDRLASE"/>
</dbReference>
<dbReference type="EMBL" id="CADCUY010000602">
    <property type="protein sequence ID" value="CAA9439842.1"/>
    <property type="molecule type" value="Genomic_DNA"/>
</dbReference>
<name>A0A6J4QG85_9ACTN</name>
<gene>
    <name evidence="6" type="ORF">AVDCRST_MAG35-3208</name>
</gene>
<dbReference type="InterPro" id="IPR016292">
    <property type="entry name" value="Epoxide_hydrolase"/>
</dbReference>
<reference evidence="6" key="1">
    <citation type="submission" date="2020-02" db="EMBL/GenBank/DDBJ databases">
        <authorList>
            <person name="Meier V. D."/>
        </authorList>
    </citation>
    <scope>NUCLEOTIDE SEQUENCE</scope>
    <source>
        <strain evidence="6">AVDCRST_MAG35</strain>
    </source>
</reference>
<evidence type="ECO:0000256" key="3">
    <source>
        <dbReference type="ARBA" id="ARBA00022801"/>
    </source>
</evidence>
<evidence type="ECO:0000256" key="4">
    <source>
        <dbReference type="PIRSR" id="PIRSR001112-1"/>
    </source>
</evidence>
<evidence type="ECO:0000259" key="5">
    <source>
        <dbReference type="Pfam" id="PF06441"/>
    </source>
</evidence>
<dbReference type="Pfam" id="PF06441">
    <property type="entry name" value="EHN"/>
    <property type="match status" value="1"/>
</dbReference>
<dbReference type="EC" id="3.3.2.9" evidence="6"/>
<comment type="similarity">
    <text evidence="1">Belongs to the peptidase S33 family.</text>
</comment>
<sequence length="384" mass="41239">MPTTITPLHPVLAPEQLADLRDRLARTRWPEESADGWDAGAPQAWTRELVAAWLRFDAGALQDRLDGLEHLSADVDGQVVHAVRAVGRGPDPLPLVLTHGWPGSFLEHLELVPLLTDPQAHGGEAADAFDVVLPSLPGFGFSAPPPRGGLVARQVAELWHRVMADGLGHDRYVAHGSDLGAGVTAWLARTHPEAVAGIHLATPSLPVPEQPWSDDEARYAREVEAWAAAEGGYAHQQATKPATLATALNDSPAGLAAWVGEKVAAWSSTDARGEPAFDRELLLATLTLYWATGTAPTSLLPYWATRHRPGSLLPTSGPPPAVPTAVSVFGGERVPFPQPPRELAERCFVLTRWAQHDRGGHFPAVAEPQLLAETLRDAFRPLRG</sequence>
<feature type="active site" description="Proton acceptor" evidence="4">
    <location>
        <position position="361"/>
    </location>
</feature>
<protein>
    <submittedName>
        <fullName evidence="6">Epoxide hydrolase</fullName>
        <ecNumber evidence="6">3.3.2.9</ecNumber>
    </submittedName>
</protein>
<dbReference type="InterPro" id="IPR029058">
    <property type="entry name" value="AB_hydrolase_fold"/>
</dbReference>
<feature type="domain" description="Epoxide hydrolase N-terminal" evidence="5">
    <location>
        <begin position="8"/>
        <end position="107"/>
    </location>
</feature>
<dbReference type="InterPro" id="IPR000639">
    <property type="entry name" value="Epox_hydrolase-like"/>
</dbReference>
<evidence type="ECO:0000256" key="1">
    <source>
        <dbReference type="ARBA" id="ARBA00010088"/>
    </source>
</evidence>
<proteinExistence type="inferred from homology"/>
<evidence type="ECO:0000256" key="2">
    <source>
        <dbReference type="ARBA" id="ARBA00022797"/>
    </source>
</evidence>
<feature type="active site" description="Nucleophile" evidence="4">
    <location>
        <position position="178"/>
    </location>
</feature>
<dbReference type="PANTHER" id="PTHR21661">
    <property type="entry name" value="EPOXIDE HYDROLASE 1-RELATED"/>
    <property type="match status" value="1"/>
</dbReference>